<organism evidence="1 2">
    <name type="scientific">Dichanthelium oligosanthes</name>
    <dbReference type="NCBI Taxonomy" id="888268"/>
    <lineage>
        <taxon>Eukaryota</taxon>
        <taxon>Viridiplantae</taxon>
        <taxon>Streptophyta</taxon>
        <taxon>Embryophyta</taxon>
        <taxon>Tracheophyta</taxon>
        <taxon>Spermatophyta</taxon>
        <taxon>Magnoliopsida</taxon>
        <taxon>Liliopsida</taxon>
        <taxon>Poales</taxon>
        <taxon>Poaceae</taxon>
        <taxon>PACMAD clade</taxon>
        <taxon>Panicoideae</taxon>
        <taxon>Panicodae</taxon>
        <taxon>Paniceae</taxon>
        <taxon>Dichantheliinae</taxon>
        <taxon>Dichanthelium</taxon>
    </lineage>
</organism>
<evidence type="ECO:0000313" key="2">
    <source>
        <dbReference type="Proteomes" id="UP000095767"/>
    </source>
</evidence>
<gene>
    <name evidence="1" type="ORF">BAE44_0015062</name>
</gene>
<comment type="caution">
    <text evidence="1">The sequence shown here is derived from an EMBL/GenBank/DDBJ whole genome shotgun (WGS) entry which is preliminary data.</text>
</comment>
<feature type="non-terminal residue" evidence="1">
    <location>
        <position position="1"/>
    </location>
</feature>
<proteinExistence type="predicted"/>
<dbReference type="AlphaFoldDB" id="A0A1E5VFN9"/>
<accession>A0A1E5VFN9</accession>
<keyword evidence="2" id="KW-1185">Reference proteome</keyword>
<sequence>LLRPDQMFELIPEDINLGRQACGSPTVG</sequence>
<dbReference type="EMBL" id="LWDX02041167">
    <property type="protein sequence ID" value="OEL23921.1"/>
    <property type="molecule type" value="Genomic_DNA"/>
</dbReference>
<protein>
    <submittedName>
        <fullName evidence="1">Uncharacterized protein</fullName>
    </submittedName>
</protein>
<reference evidence="1 2" key="1">
    <citation type="submission" date="2016-09" db="EMBL/GenBank/DDBJ databases">
        <title>The draft genome of Dichanthelium oligosanthes: A C3 panicoid grass species.</title>
        <authorList>
            <person name="Studer A.J."/>
            <person name="Schnable J.C."/>
            <person name="Brutnell T.P."/>
        </authorList>
    </citation>
    <scope>NUCLEOTIDE SEQUENCE [LARGE SCALE GENOMIC DNA]</scope>
    <source>
        <strain evidence="2">cv. Kellogg 1175</strain>
        <tissue evidence="1">Leaf</tissue>
    </source>
</reference>
<evidence type="ECO:0000313" key="1">
    <source>
        <dbReference type="EMBL" id="OEL23921.1"/>
    </source>
</evidence>
<name>A0A1E5VFN9_9POAL</name>
<dbReference type="Proteomes" id="UP000095767">
    <property type="component" value="Unassembled WGS sequence"/>
</dbReference>